<dbReference type="InterPro" id="IPR013078">
    <property type="entry name" value="His_Pase_superF_clade-1"/>
</dbReference>
<comment type="caution">
    <text evidence="2">The sequence shown here is derived from an EMBL/GenBank/DDBJ whole genome shotgun (WGS) entry which is preliminary data.</text>
</comment>
<dbReference type="STRING" id="1489064.WH96_10280"/>
<gene>
    <name evidence="2" type="ORF">WH96_10280</name>
</gene>
<evidence type="ECO:0000313" key="3">
    <source>
        <dbReference type="Proteomes" id="UP000035444"/>
    </source>
</evidence>
<evidence type="ECO:0000313" key="2">
    <source>
        <dbReference type="EMBL" id="KLN60842.1"/>
    </source>
</evidence>
<keyword evidence="3" id="KW-1185">Reference proteome</keyword>
<evidence type="ECO:0008006" key="4">
    <source>
        <dbReference type="Google" id="ProtNLM"/>
    </source>
</evidence>
<protein>
    <recommendedName>
        <fullName evidence="4">Phosphoglycerate mutase</fullName>
    </recommendedName>
</protein>
<dbReference type="EMBL" id="LAQL01000006">
    <property type="protein sequence ID" value="KLN60842.1"/>
    <property type="molecule type" value="Genomic_DNA"/>
</dbReference>
<dbReference type="AlphaFoldDB" id="A0A0H2MJA7"/>
<dbReference type="GO" id="GO:0005737">
    <property type="term" value="C:cytoplasm"/>
    <property type="evidence" value="ECO:0007669"/>
    <property type="project" value="TreeGrafter"/>
</dbReference>
<evidence type="ECO:0000256" key="1">
    <source>
        <dbReference type="PIRSR" id="PIRSR613078-2"/>
    </source>
</evidence>
<dbReference type="RefSeq" id="WP_047764055.1">
    <property type="nucleotide sequence ID" value="NZ_LAQL01000006.1"/>
</dbReference>
<dbReference type="OrthoDB" id="9781415at2"/>
<feature type="binding site" evidence="1">
    <location>
        <position position="57"/>
    </location>
    <ligand>
        <name>substrate</name>
    </ligand>
</feature>
<dbReference type="SMART" id="SM00855">
    <property type="entry name" value="PGAM"/>
    <property type="match status" value="1"/>
</dbReference>
<sequence length="214" mass="24316">MSEILIFRHGPTVWNAEKRMQGRSDISLSGQGIETVKKWQLPKEWMDVSWYVSPLQRAQETAKLLGRKKFKTDPLLIEMSWGNWEGQRLPELREKLGPEMEKMEALGLDLCPPDGESPRDVQERLKPFLGRIAKSNQSIVSVSHKGVLRALYAAATNWDMRGKPKEKIRDNCAHLFQISSAGKISVKTMNISLLSSIDFFPRPTKLSNPSEEAL</sequence>
<dbReference type="GO" id="GO:0016791">
    <property type="term" value="F:phosphatase activity"/>
    <property type="evidence" value="ECO:0007669"/>
    <property type="project" value="TreeGrafter"/>
</dbReference>
<organism evidence="2 3">
    <name type="scientific">Kiloniella spongiae</name>
    <dbReference type="NCBI Taxonomy" id="1489064"/>
    <lineage>
        <taxon>Bacteria</taxon>
        <taxon>Pseudomonadati</taxon>
        <taxon>Pseudomonadota</taxon>
        <taxon>Alphaproteobacteria</taxon>
        <taxon>Rhodospirillales</taxon>
        <taxon>Kiloniellaceae</taxon>
        <taxon>Kiloniella</taxon>
    </lineage>
</organism>
<dbReference type="Gene3D" id="3.40.50.1240">
    <property type="entry name" value="Phosphoglycerate mutase-like"/>
    <property type="match status" value="1"/>
</dbReference>
<feature type="binding site" evidence="1">
    <location>
        <begin position="8"/>
        <end position="15"/>
    </location>
    <ligand>
        <name>substrate</name>
    </ligand>
</feature>
<dbReference type="InterPro" id="IPR050275">
    <property type="entry name" value="PGM_Phosphatase"/>
</dbReference>
<dbReference type="Proteomes" id="UP000035444">
    <property type="component" value="Unassembled WGS sequence"/>
</dbReference>
<dbReference type="InterPro" id="IPR029033">
    <property type="entry name" value="His_PPase_superfam"/>
</dbReference>
<dbReference type="PANTHER" id="PTHR48100">
    <property type="entry name" value="BROAD-SPECIFICITY PHOSPHATASE YOR283W-RELATED"/>
    <property type="match status" value="1"/>
</dbReference>
<dbReference type="CDD" id="cd07067">
    <property type="entry name" value="HP_PGM_like"/>
    <property type="match status" value="1"/>
</dbReference>
<accession>A0A0H2MJA7</accession>
<dbReference type="PANTHER" id="PTHR48100:SF1">
    <property type="entry name" value="HISTIDINE PHOSPHATASE FAMILY PROTEIN-RELATED"/>
    <property type="match status" value="1"/>
</dbReference>
<proteinExistence type="predicted"/>
<dbReference type="PATRIC" id="fig|1489064.4.peg.3351"/>
<dbReference type="Pfam" id="PF00300">
    <property type="entry name" value="His_Phos_1"/>
    <property type="match status" value="1"/>
</dbReference>
<reference evidence="2 3" key="1">
    <citation type="submission" date="2015-03" db="EMBL/GenBank/DDBJ databases">
        <title>Genome Sequence of Kiloniella spongiae MEBiC09566, isolated from a marine sponge.</title>
        <authorList>
            <person name="Shao Z."/>
            <person name="Wang L."/>
            <person name="Li X."/>
        </authorList>
    </citation>
    <scope>NUCLEOTIDE SEQUENCE [LARGE SCALE GENOMIC DNA]</scope>
    <source>
        <strain evidence="2 3">MEBiC09566</strain>
    </source>
</reference>
<dbReference type="SUPFAM" id="SSF53254">
    <property type="entry name" value="Phosphoglycerate mutase-like"/>
    <property type="match status" value="1"/>
</dbReference>
<name>A0A0H2MJA7_9PROT</name>